<dbReference type="KEGG" id="btab:109032229"/>
<dbReference type="PRINTS" id="PR01217">
    <property type="entry name" value="PRICHEXTENSN"/>
</dbReference>
<feature type="chain" id="PRO_5040352614" description="CBM39 domain-containing protein" evidence="2">
    <location>
        <begin position="29"/>
        <end position="436"/>
    </location>
</feature>
<dbReference type="EMBL" id="OU963868">
    <property type="protein sequence ID" value="CAH0393182.1"/>
    <property type="molecule type" value="Genomic_DNA"/>
</dbReference>
<feature type="compositionally biased region" description="Polar residues" evidence="1">
    <location>
        <begin position="317"/>
        <end position="336"/>
    </location>
</feature>
<gene>
    <name evidence="4" type="ORF">BEMITA_LOCUS11610</name>
</gene>
<feature type="signal peptide" evidence="2">
    <location>
        <begin position="1"/>
        <end position="28"/>
    </location>
</feature>
<feature type="compositionally biased region" description="Pro residues" evidence="1">
    <location>
        <begin position="188"/>
        <end position="215"/>
    </location>
</feature>
<protein>
    <recommendedName>
        <fullName evidence="3">CBM39 domain-containing protein</fullName>
    </recommendedName>
</protein>
<dbReference type="GO" id="GO:0030246">
    <property type="term" value="F:carbohydrate binding"/>
    <property type="evidence" value="ECO:0007669"/>
    <property type="project" value="InterPro"/>
</dbReference>
<feature type="compositionally biased region" description="Low complexity" evidence="1">
    <location>
        <begin position="216"/>
        <end position="309"/>
    </location>
</feature>
<proteinExistence type="predicted"/>
<dbReference type="Gene3D" id="2.60.40.2140">
    <property type="entry name" value="Beta-1,3-glucan-recognition protein, N-terminal domain"/>
    <property type="match status" value="1"/>
</dbReference>
<evidence type="ECO:0000313" key="4">
    <source>
        <dbReference type="EMBL" id="CAH0393182.1"/>
    </source>
</evidence>
<keyword evidence="2" id="KW-0732">Signal</keyword>
<organism evidence="4 5">
    <name type="scientific">Bemisia tabaci</name>
    <name type="common">Sweetpotato whitefly</name>
    <name type="synonym">Aleurodes tabaci</name>
    <dbReference type="NCBI Taxonomy" id="7038"/>
    <lineage>
        <taxon>Eukaryota</taxon>
        <taxon>Metazoa</taxon>
        <taxon>Ecdysozoa</taxon>
        <taxon>Arthropoda</taxon>
        <taxon>Hexapoda</taxon>
        <taxon>Insecta</taxon>
        <taxon>Pterygota</taxon>
        <taxon>Neoptera</taxon>
        <taxon>Paraneoptera</taxon>
        <taxon>Hemiptera</taxon>
        <taxon>Sternorrhyncha</taxon>
        <taxon>Aleyrodoidea</taxon>
        <taxon>Aleyrodidae</taxon>
        <taxon>Aleyrodinae</taxon>
        <taxon>Bemisia</taxon>
    </lineage>
</organism>
<evidence type="ECO:0000256" key="2">
    <source>
        <dbReference type="SAM" id="SignalP"/>
    </source>
</evidence>
<dbReference type="Pfam" id="PF15886">
    <property type="entry name" value="CBM39"/>
    <property type="match status" value="1"/>
</dbReference>
<keyword evidence="5" id="KW-1185">Reference proteome</keyword>
<dbReference type="AlphaFoldDB" id="A0A9P0AKE0"/>
<dbReference type="PROSITE" id="PS51969">
    <property type="entry name" value="CBM39"/>
    <property type="match status" value="1"/>
</dbReference>
<sequence>MGSSSDMGEASWILLLILVCVSTVPGLCYRMPNLTMEARYPSGFRVFIPDQRGIEEFGFNANINEPLESYEPGEISAEVKEKTGRFWIFQDDDVGLEPGDALYYWAYVVFRGVVYKRVRQKWVCINFVREFSNITLPRRPNSHPGRPPFLHPFGPFSPHPPPANFTTPPTLPAIPLSTTKRSVDTTTSPPPPPSPQPTTLPPRTAPPETQPPPTTRAPQPETTTAQPETTTAQPETTTAPPETTTAPPETTTAPPETTTAQPETTTAQPETTTAQPETTTAQPETTTAQPEITTLQSETTTTGNEVATTSLPVATPNFCNESVPTDPTEDTISTTVSDATARPFAPPVYWPSNREDCLNVWSPTYRPFMTRLKMTKTVILLECQVMSQKRKMTRVRSELFNLSKFNYEVEARLEALEKKIYGHPEAQPLQFEDTKR</sequence>
<evidence type="ECO:0000313" key="5">
    <source>
        <dbReference type="Proteomes" id="UP001152759"/>
    </source>
</evidence>
<evidence type="ECO:0000256" key="1">
    <source>
        <dbReference type="SAM" id="MobiDB-lite"/>
    </source>
</evidence>
<feature type="region of interest" description="Disordered" evidence="1">
    <location>
        <begin position="135"/>
        <end position="336"/>
    </location>
</feature>
<feature type="compositionally biased region" description="Pro residues" evidence="1">
    <location>
        <begin position="145"/>
        <end position="163"/>
    </location>
</feature>
<dbReference type="InterPro" id="IPR043030">
    <property type="entry name" value="BGBP_N_sf"/>
</dbReference>
<evidence type="ECO:0000259" key="3">
    <source>
        <dbReference type="PROSITE" id="PS51969"/>
    </source>
</evidence>
<name>A0A9P0AKE0_BEMTA</name>
<reference evidence="4" key="1">
    <citation type="submission" date="2021-12" db="EMBL/GenBank/DDBJ databases">
        <authorList>
            <person name="King R."/>
        </authorList>
    </citation>
    <scope>NUCLEOTIDE SEQUENCE</scope>
</reference>
<accession>A0A9P0AKE0</accession>
<dbReference type="Proteomes" id="UP001152759">
    <property type="component" value="Chromosome 7"/>
</dbReference>
<feature type="domain" description="CBM39" evidence="3">
    <location>
        <begin position="29"/>
        <end position="129"/>
    </location>
</feature>
<dbReference type="InterPro" id="IPR031756">
    <property type="entry name" value="BGBP_N"/>
</dbReference>